<protein>
    <recommendedName>
        <fullName evidence="2">FAS1 domain-containing protein</fullName>
    </recommendedName>
</protein>
<proteinExistence type="predicted"/>
<dbReference type="RefSeq" id="WP_400256240.1">
    <property type="nucleotide sequence ID" value="NZ_CAYBCB010000005.1"/>
</dbReference>
<dbReference type="FunFam" id="2.30.180.10:FF:000032">
    <property type="entry name" value="Fasciclin domain-containing protein, putative"/>
    <property type="match status" value="1"/>
</dbReference>
<dbReference type="AlphaFoldDB" id="A0A8J8PD03"/>
<feature type="compositionally biased region" description="Basic and acidic residues" evidence="1">
    <location>
        <begin position="223"/>
        <end position="249"/>
    </location>
</feature>
<dbReference type="SMART" id="SM00554">
    <property type="entry name" value="FAS1"/>
    <property type="match status" value="1"/>
</dbReference>
<dbReference type="EMBL" id="LVVT01000014">
    <property type="protein sequence ID" value="TQS82933.1"/>
    <property type="molecule type" value="Genomic_DNA"/>
</dbReference>
<dbReference type="PROSITE" id="PS50213">
    <property type="entry name" value="FAS1"/>
    <property type="match status" value="1"/>
</dbReference>
<dbReference type="GO" id="GO:0031012">
    <property type="term" value="C:extracellular matrix"/>
    <property type="evidence" value="ECO:0007669"/>
    <property type="project" value="TreeGrafter"/>
</dbReference>
<dbReference type="Pfam" id="PF02469">
    <property type="entry name" value="Fasciclin"/>
    <property type="match status" value="1"/>
</dbReference>
<feature type="domain" description="FAS1" evidence="2">
    <location>
        <begin position="11"/>
        <end position="140"/>
    </location>
</feature>
<dbReference type="GO" id="GO:0005615">
    <property type="term" value="C:extracellular space"/>
    <property type="evidence" value="ECO:0007669"/>
    <property type="project" value="TreeGrafter"/>
</dbReference>
<dbReference type="GO" id="GO:0007155">
    <property type="term" value="P:cell adhesion"/>
    <property type="evidence" value="ECO:0007669"/>
    <property type="project" value="TreeGrafter"/>
</dbReference>
<organism evidence="3 4">
    <name type="scientific">Candidatus Methanomassiliicoccus intestinalis</name>
    <dbReference type="NCBI Taxonomy" id="1406512"/>
    <lineage>
        <taxon>Archaea</taxon>
        <taxon>Methanobacteriati</taxon>
        <taxon>Thermoplasmatota</taxon>
        <taxon>Thermoplasmata</taxon>
        <taxon>Methanomassiliicoccales</taxon>
        <taxon>Methanomassiliicoccaceae</taxon>
        <taxon>Methanomassiliicoccus</taxon>
    </lineage>
</organism>
<dbReference type="Gene3D" id="2.30.180.10">
    <property type="entry name" value="FAS1 domain"/>
    <property type="match status" value="1"/>
</dbReference>
<feature type="compositionally biased region" description="Basic and acidic residues" evidence="1">
    <location>
        <begin position="182"/>
        <end position="192"/>
    </location>
</feature>
<evidence type="ECO:0000259" key="2">
    <source>
        <dbReference type="PROSITE" id="PS50213"/>
    </source>
</evidence>
<accession>A0A8J8PD03</accession>
<evidence type="ECO:0000313" key="3">
    <source>
        <dbReference type="EMBL" id="TQS82933.1"/>
    </source>
</evidence>
<dbReference type="GO" id="GO:0030198">
    <property type="term" value="P:extracellular matrix organization"/>
    <property type="evidence" value="ECO:0007669"/>
    <property type="project" value="TreeGrafter"/>
</dbReference>
<dbReference type="InterPro" id="IPR036378">
    <property type="entry name" value="FAS1_dom_sf"/>
</dbReference>
<dbReference type="InterPro" id="IPR000782">
    <property type="entry name" value="FAS1_domain"/>
</dbReference>
<feature type="compositionally biased region" description="Basic and acidic residues" evidence="1">
    <location>
        <begin position="264"/>
        <end position="280"/>
    </location>
</feature>
<feature type="compositionally biased region" description="Low complexity" evidence="1">
    <location>
        <begin position="211"/>
        <end position="222"/>
    </location>
</feature>
<dbReference type="PANTHER" id="PTHR10900">
    <property type="entry name" value="PERIOSTIN-RELATED"/>
    <property type="match status" value="1"/>
</dbReference>
<evidence type="ECO:0000256" key="1">
    <source>
        <dbReference type="SAM" id="MobiDB-lite"/>
    </source>
</evidence>
<feature type="region of interest" description="Disordered" evidence="1">
    <location>
        <begin position="156"/>
        <end position="280"/>
    </location>
</feature>
<name>A0A8J8PD03_9ARCH</name>
<sequence length="280" mass="30431">MERKHHLLSMERKILKTLENKGGFQSLADAVDLSGLEEELNGSGPFTLFAPTDEAFANLPAGLMDTLMMDKARMAEVIKHHVIADQISSSDAISAKNAMALDGEVLDLETCNGFKVGNASVTEADIECRNGLVHVIDAVLMPKDVKGDLIDTDVPQGGDVKMVPKGGMMDKAMSTSSQKMQGMKDKMKDMGDKTMSAGSSKMNDMKDKMQNAVSNTSSATSSKMDDMKDKVHESMGDEKSSASDMKDNVRGSMDQKNMSSESPKMGEMKEEIRKKTDDKN</sequence>
<comment type="caution">
    <text evidence="3">The sequence shown here is derived from an EMBL/GenBank/DDBJ whole genome shotgun (WGS) entry which is preliminary data.</text>
</comment>
<dbReference type="SUPFAM" id="SSF82153">
    <property type="entry name" value="FAS1 domain"/>
    <property type="match status" value="1"/>
</dbReference>
<evidence type="ECO:0000313" key="4">
    <source>
        <dbReference type="Proteomes" id="UP000752814"/>
    </source>
</evidence>
<dbReference type="InterPro" id="IPR050904">
    <property type="entry name" value="Adhesion/Biosynth-related"/>
</dbReference>
<dbReference type="GO" id="GO:0050839">
    <property type="term" value="F:cell adhesion molecule binding"/>
    <property type="evidence" value="ECO:0007669"/>
    <property type="project" value="TreeGrafter"/>
</dbReference>
<dbReference type="Proteomes" id="UP000752814">
    <property type="component" value="Unassembled WGS sequence"/>
</dbReference>
<dbReference type="PANTHER" id="PTHR10900:SF124">
    <property type="entry name" value="FI05614P"/>
    <property type="match status" value="1"/>
</dbReference>
<gene>
    <name evidence="3" type="ORF">A3207_03060</name>
</gene>
<reference evidence="3" key="1">
    <citation type="submission" date="2016-03" db="EMBL/GenBank/DDBJ databases">
        <authorList>
            <person name="Borrel G."/>
            <person name="Mccann A."/>
            <person name="O'Toole P.W."/>
        </authorList>
    </citation>
    <scope>NUCLEOTIDE SEQUENCE</scope>
    <source>
        <strain evidence="3">183</strain>
    </source>
</reference>